<dbReference type="Proteomes" id="UP001189429">
    <property type="component" value="Unassembled WGS sequence"/>
</dbReference>
<dbReference type="SUPFAM" id="SSF56104">
    <property type="entry name" value="SAICAR synthase-like"/>
    <property type="match status" value="1"/>
</dbReference>
<evidence type="ECO:0000313" key="3">
    <source>
        <dbReference type="Proteomes" id="UP001189429"/>
    </source>
</evidence>
<dbReference type="InterPro" id="IPR038286">
    <property type="entry name" value="IPK_sf"/>
</dbReference>
<proteinExistence type="predicted"/>
<comment type="caution">
    <text evidence="2">The sequence shown here is derived from an EMBL/GenBank/DDBJ whole genome shotgun (WGS) entry which is preliminary data.</text>
</comment>
<evidence type="ECO:0000256" key="1">
    <source>
        <dbReference type="SAM" id="MobiDB-lite"/>
    </source>
</evidence>
<evidence type="ECO:0000313" key="2">
    <source>
        <dbReference type="EMBL" id="CAK0888882.1"/>
    </source>
</evidence>
<protein>
    <submittedName>
        <fullName evidence="2">Uncharacterized protein</fullName>
    </submittedName>
</protein>
<feature type="region of interest" description="Disordered" evidence="1">
    <location>
        <begin position="1"/>
        <end position="37"/>
    </location>
</feature>
<name>A0ABN9WTH6_9DINO</name>
<dbReference type="Gene3D" id="3.30.470.160">
    <property type="entry name" value="Inositol polyphosphate kinase"/>
    <property type="match status" value="1"/>
</dbReference>
<feature type="non-terminal residue" evidence="2">
    <location>
        <position position="108"/>
    </location>
</feature>
<feature type="compositionally biased region" description="Polar residues" evidence="1">
    <location>
        <begin position="8"/>
        <end position="21"/>
    </location>
</feature>
<reference evidence="2" key="1">
    <citation type="submission" date="2023-10" db="EMBL/GenBank/DDBJ databases">
        <authorList>
            <person name="Chen Y."/>
            <person name="Shah S."/>
            <person name="Dougan E. K."/>
            <person name="Thang M."/>
            <person name="Chan C."/>
        </authorList>
    </citation>
    <scope>NUCLEOTIDE SEQUENCE [LARGE SCALE GENOMIC DNA]</scope>
</reference>
<accession>A0ABN9WTH6</accession>
<organism evidence="2 3">
    <name type="scientific">Prorocentrum cordatum</name>
    <dbReference type="NCBI Taxonomy" id="2364126"/>
    <lineage>
        <taxon>Eukaryota</taxon>
        <taxon>Sar</taxon>
        <taxon>Alveolata</taxon>
        <taxon>Dinophyceae</taxon>
        <taxon>Prorocentrales</taxon>
        <taxon>Prorocentraceae</taxon>
        <taxon>Prorocentrum</taxon>
    </lineage>
</organism>
<sequence length="108" mass="11882">MPSKRQHTLVNQRANLSNNHSLDPRGSMAQVPSSRGKSSMKLSAHGFCHFGGPFLPGFYGVRSVAGYEVGFMVMDSAYVGMEPPFATLDIKVGKKTWDDHAKPEKIEK</sequence>
<gene>
    <name evidence="2" type="ORF">PCOR1329_LOCUS69582</name>
</gene>
<dbReference type="EMBL" id="CAUYUJ010019144">
    <property type="protein sequence ID" value="CAK0888882.1"/>
    <property type="molecule type" value="Genomic_DNA"/>
</dbReference>
<keyword evidence="3" id="KW-1185">Reference proteome</keyword>